<proteinExistence type="predicted"/>
<feature type="transmembrane region" description="Helical" evidence="1">
    <location>
        <begin position="31"/>
        <end position="50"/>
    </location>
</feature>
<keyword evidence="1" id="KW-0812">Transmembrane</keyword>
<keyword evidence="1" id="KW-0472">Membrane</keyword>
<dbReference type="EMBL" id="MFHT01000017">
    <property type="protein sequence ID" value="OGF77495.1"/>
    <property type="molecule type" value="Genomic_DNA"/>
</dbReference>
<dbReference type="AlphaFoldDB" id="A0A1F5WPC6"/>
<organism evidence="2 3">
    <name type="scientific">Candidatus Giovannonibacteria bacterium RIFCSPHIGHO2_12_FULL_43_15</name>
    <dbReference type="NCBI Taxonomy" id="1798341"/>
    <lineage>
        <taxon>Bacteria</taxon>
        <taxon>Candidatus Giovannoniibacteriota</taxon>
    </lineage>
</organism>
<keyword evidence="1" id="KW-1133">Transmembrane helix</keyword>
<comment type="caution">
    <text evidence="2">The sequence shown here is derived from an EMBL/GenBank/DDBJ whole genome shotgun (WGS) entry which is preliminary data.</text>
</comment>
<name>A0A1F5WPC6_9BACT</name>
<feature type="transmembrane region" description="Helical" evidence="1">
    <location>
        <begin position="7"/>
        <end position="25"/>
    </location>
</feature>
<accession>A0A1F5WPC6</accession>
<sequence length="259" mass="29199">MIQMMLIPAIVAGVGLLLNVILLWNQVSREAGIAIIEIYFFLAWLTIVFLSSSRVARYDSYRIFRTNERRWVTLAVLTAVFLVWCSITGWGQPMLQGIEEGLVERFNQAEPSSAVAKGKEISTAAGKKLWNYFKLERLEKNLGIELAASKSATQVGSQARPFYGLASWSHWFVFVFLYLPTLVLYGIAARREEVSAWVERRRQARAERDRPRAGHAASEPGTAAGDIPHRPSWWLAMEGIIDAVAEVVGNLISARWFRV</sequence>
<feature type="transmembrane region" description="Helical" evidence="1">
    <location>
        <begin position="168"/>
        <end position="188"/>
    </location>
</feature>
<evidence type="ECO:0000313" key="3">
    <source>
        <dbReference type="Proteomes" id="UP000177723"/>
    </source>
</evidence>
<feature type="transmembrane region" description="Helical" evidence="1">
    <location>
        <begin position="71"/>
        <end position="91"/>
    </location>
</feature>
<evidence type="ECO:0000313" key="2">
    <source>
        <dbReference type="EMBL" id="OGF77495.1"/>
    </source>
</evidence>
<dbReference type="Proteomes" id="UP000177723">
    <property type="component" value="Unassembled WGS sequence"/>
</dbReference>
<reference evidence="2 3" key="1">
    <citation type="journal article" date="2016" name="Nat. Commun.">
        <title>Thousands of microbial genomes shed light on interconnected biogeochemical processes in an aquifer system.</title>
        <authorList>
            <person name="Anantharaman K."/>
            <person name="Brown C.T."/>
            <person name="Hug L.A."/>
            <person name="Sharon I."/>
            <person name="Castelle C.J."/>
            <person name="Probst A.J."/>
            <person name="Thomas B.C."/>
            <person name="Singh A."/>
            <person name="Wilkins M.J."/>
            <person name="Karaoz U."/>
            <person name="Brodie E.L."/>
            <person name="Williams K.H."/>
            <person name="Hubbard S.S."/>
            <person name="Banfield J.F."/>
        </authorList>
    </citation>
    <scope>NUCLEOTIDE SEQUENCE [LARGE SCALE GENOMIC DNA]</scope>
</reference>
<protein>
    <submittedName>
        <fullName evidence="2">Uncharacterized protein</fullName>
    </submittedName>
</protein>
<evidence type="ECO:0000256" key="1">
    <source>
        <dbReference type="SAM" id="Phobius"/>
    </source>
</evidence>
<gene>
    <name evidence="2" type="ORF">A3F23_00785</name>
</gene>